<accession>A0A3E2BJV6</accession>
<name>A0A3E2BJV6_9BACT</name>
<comment type="caution">
    <text evidence="1">The sequence shown here is derived from an EMBL/GenBank/DDBJ whole genome shotgun (WGS) entry which is preliminary data.</text>
</comment>
<proteinExistence type="predicted"/>
<dbReference type="Proteomes" id="UP000257323">
    <property type="component" value="Unassembled WGS sequence"/>
</dbReference>
<reference evidence="1 2" key="1">
    <citation type="submission" date="2018-08" db="EMBL/GenBank/DDBJ databases">
        <title>Genome analysis of the thermophilic bacterium of the candidate phylum Aminicenantes from deep subsurface aquifer revealed its physiology and ecological role.</title>
        <authorList>
            <person name="Kadnikov V.V."/>
            <person name="Mardanov A.V."/>
            <person name="Beletsky A.V."/>
            <person name="Karnachuk O.V."/>
            <person name="Ravin N.V."/>
        </authorList>
    </citation>
    <scope>NUCLEOTIDE SEQUENCE [LARGE SCALE GENOMIC DNA]</scope>
    <source>
        <strain evidence="1">BY38</strain>
    </source>
</reference>
<gene>
    <name evidence="1" type="ORF">OP8BY_1133</name>
</gene>
<dbReference type="AlphaFoldDB" id="A0A3E2BJV6"/>
<evidence type="ECO:0000313" key="1">
    <source>
        <dbReference type="EMBL" id="RFT15023.1"/>
    </source>
</evidence>
<dbReference type="EMBL" id="QUAH01000014">
    <property type="protein sequence ID" value="RFT15023.1"/>
    <property type="molecule type" value="Genomic_DNA"/>
</dbReference>
<dbReference type="SUPFAM" id="SSF52218">
    <property type="entry name" value="Flavoproteins"/>
    <property type="match status" value="1"/>
</dbReference>
<sequence>MMESGRILTIEYFHGSKFGNGVKVAEEFKKLMGEKGVAVNIHHVGAAKPTALPAADLYIFSSPGRMGRPRGCVRRFLKRLNLPAGTKYALLTTEGAPRPDKKTGRMPTEEEIARWQKVRPKMNEILQAKGLVKVAEEKVYVTGLKGPLEEGWESKVAILFEAIVKDLNG</sequence>
<dbReference type="Gene3D" id="3.40.50.360">
    <property type="match status" value="1"/>
</dbReference>
<organism evidence="1 2">
    <name type="scientific">Candidatus Saccharicenans subterraneus</name>
    <dbReference type="NCBI Taxonomy" id="2508984"/>
    <lineage>
        <taxon>Bacteria</taxon>
        <taxon>Candidatus Aminicenantota</taxon>
        <taxon>Candidatus Aminicenantia</taxon>
        <taxon>Candidatus Aminicenantales</taxon>
        <taxon>Candidatus Saccharicenantaceae</taxon>
        <taxon>Candidatus Saccharicenans</taxon>
    </lineage>
</organism>
<evidence type="ECO:0000313" key="2">
    <source>
        <dbReference type="Proteomes" id="UP000257323"/>
    </source>
</evidence>
<evidence type="ECO:0008006" key="3">
    <source>
        <dbReference type="Google" id="ProtNLM"/>
    </source>
</evidence>
<protein>
    <recommendedName>
        <fullName evidence="3">Flavodoxin-like domain-containing protein</fullName>
    </recommendedName>
</protein>
<dbReference type="InterPro" id="IPR029039">
    <property type="entry name" value="Flavoprotein-like_sf"/>
</dbReference>